<proteinExistence type="predicted"/>
<organism evidence="2 3">
    <name type="scientific">Bosea vestrisii</name>
    <dbReference type="NCBI Taxonomy" id="151416"/>
    <lineage>
        <taxon>Bacteria</taxon>
        <taxon>Pseudomonadati</taxon>
        <taxon>Pseudomonadota</taxon>
        <taxon>Alphaproteobacteria</taxon>
        <taxon>Hyphomicrobiales</taxon>
        <taxon>Boseaceae</taxon>
        <taxon>Bosea</taxon>
    </lineage>
</organism>
<accession>A0ABW0HA18</accession>
<evidence type="ECO:0000313" key="3">
    <source>
        <dbReference type="Proteomes" id="UP001596104"/>
    </source>
</evidence>
<sequence>MMVANAVSGNLGRSVAEAVAAYERGRAVSDRDDGFRTWLAQAHGMMSETLGDVISRQRRVEKLLGSEADQNDPRDVVHSFSKLPAFDPMSRASDGT</sequence>
<dbReference type="EMBL" id="JBHSLV010000020">
    <property type="protein sequence ID" value="MFC5393495.1"/>
    <property type="molecule type" value="Genomic_DNA"/>
</dbReference>
<name>A0ABW0HA18_9HYPH</name>
<evidence type="ECO:0000313" key="2">
    <source>
        <dbReference type="EMBL" id="MFC5393495.1"/>
    </source>
</evidence>
<keyword evidence="3" id="KW-1185">Reference proteome</keyword>
<reference evidence="3" key="1">
    <citation type="journal article" date="2019" name="Int. J. Syst. Evol. Microbiol.">
        <title>The Global Catalogue of Microorganisms (GCM) 10K type strain sequencing project: providing services to taxonomists for standard genome sequencing and annotation.</title>
        <authorList>
            <consortium name="The Broad Institute Genomics Platform"/>
            <consortium name="The Broad Institute Genome Sequencing Center for Infectious Disease"/>
            <person name="Wu L."/>
            <person name="Ma J."/>
        </authorList>
    </citation>
    <scope>NUCLEOTIDE SEQUENCE [LARGE SCALE GENOMIC DNA]</scope>
    <source>
        <strain evidence="3">CGMCC 1.16326</strain>
    </source>
</reference>
<feature type="region of interest" description="Disordered" evidence="1">
    <location>
        <begin position="64"/>
        <end position="96"/>
    </location>
</feature>
<comment type="caution">
    <text evidence="2">The sequence shown here is derived from an EMBL/GenBank/DDBJ whole genome shotgun (WGS) entry which is preliminary data.</text>
</comment>
<dbReference type="RefSeq" id="WP_377008481.1">
    <property type="nucleotide sequence ID" value="NZ_JBHSLV010000020.1"/>
</dbReference>
<dbReference type="Proteomes" id="UP001596104">
    <property type="component" value="Unassembled WGS sequence"/>
</dbReference>
<evidence type="ECO:0000256" key="1">
    <source>
        <dbReference type="SAM" id="MobiDB-lite"/>
    </source>
</evidence>
<gene>
    <name evidence="2" type="ORF">ACFPPC_12680</name>
</gene>
<protein>
    <submittedName>
        <fullName evidence="2">Uncharacterized protein</fullName>
    </submittedName>
</protein>